<gene>
    <name evidence="1" type="ORF">SVIM_LOCUS55393</name>
</gene>
<protein>
    <submittedName>
        <fullName evidence="1">Uncharacterized protein</fullName>
    </submittedName>
</protein>
<dbReference type="EMBL" id="CAADRP010000224">
    <property type="protein sequence ID" value="VFU25152.1"/>
    <property type="molecule type" value="Genomic_DNA"/>
</dbReference>
<name>A0A6N2KBV4_SALVM</name>
<dbReference type="AlphaFoldDB" id="A0A6N2KBV4"/>
<sequence length="126" mass="14238">MLLEHRRCCLLDQELDCDAAGAEGKDRSYSCHWIEKVKILLKLVWILVEQSAGAVFVAGWSRVVDVEDGDTAGLSCCKRNSQWLLVLRCCCCFFFKLLLLEIKSSCCSWLGMDLLLLAETEGEDEK</sequence>
<accession>A0A6N2KBV4</accession>
<organism evidence="1">
    <name type="scientific">Salix viminalis</name>
    <name type="common">Common osier</name>
    <name type="synonym">Basket willow</name>
    <dbReference type="NCBI Taxonomy" id="40686"/>
    <lineage>
        <taxon>Eukaryota</taxon>
        <taxon>Viridiplantae</taxon>
        <taxon>Streptophyta</taxon>
        <taxon>Embryophyta</taxon>
        <taxon>Tracheophyta</taxon>
        <taxon>Spermatophyta</taxon>
        <taxon>Magnoliopsida</taxon>
        <taxon>eudicotyledons</taxon>
        <taxon>Gunneridae</taxon>
        <taxon>Pentapetalae</taxon>
        <taxon>rosids</taxon>
        <taxon>fabids</taxon>
        <taxon>Malpighiales</taxon>
        <taxon>Salicaceae</taxon>
        <taxon>Saliceae</taxon>
        <taxon>Salix</taxon>
    </lineage>
</organism>
<reference evidence="1" key="1">
    <citation type="submission" date="2019-03" db="EMBL/GenBank/DDBJ databases">
        <authorList>
            <person name="Mank J."/>
            <person name="Almeida P."/>
        </authorList>
    </citation>
    <scope>NUCLEOTIDE SEQUENCE</scope>
    <source>
        <strain evidence="1">78183</strain>
    </source>
</reference>
<evidence type="ECO:0000313" key="1">
    <source>
        <dbReference type="EMBL" id="VFU25152.1"/>
    </source>
</evidence>
<proteinExistence type="predicted"/>